<dbReference type="AlphaFoldDB" id="A0AAV7NAB9"/>
<name>A0AAV7NAB9_PLEWA</name>
<organism evidence="1 2">
    <name type="scientific">Pleurodeles waltl</name>
    <name type="common">Iberian ribbed newt</name>
    <dbReference type="NCBI Taxonomy" id="8319"/>
    <lineage>
        <taxon>Eukaryota</taxon>
        <taxon>Metazoa</taxon>
        <taxon>Chordata</taxon>
        <taxon>Craniata</taxon>
        <taxon>Vertebrata</taxon>
        <taxon>Euteleostomi</taxon>
        <taxon>Amphibia</taxon>
        <taxon>Batrachia</taxon>
        <taxon>Caudata</taxon>
        <taxon>Salamandroidea</taxon>
        <taxon>Salamandridae</taxon>
        <taxon>Pleurodelinae</taxon>
        <taxon>Pleurodeles</taxon>
    </lineage>
</organism>
<evidence type="ECO:0000313" key="1">
    <source>
        <dbReference type="EMBL" id="KAJ1111542.1"/>
    </source>
</evidence>
<sequence>MRGRPDASVILSNFATWCSFLAPRQPVGSAEARARCNKKSKLNTSPRLILWQLMALTTVRLWLLPSSAYGSYHRPLMTLTTVRLWLLPPSAYGSYHRPLMALTSVRL</sequence>
<dbReference type="EMBL" id="JANPWB010000013">
    <property type="protein sequence ID" value="KAJ1111542.1"/>
    <property type="molecule type" value="Genomic_DNA"/>
</dbReference>
<protein>
    <recommendedName>
        <fullName evidence="3">Secreted protein</fullName>
    </recommendedName>
</protein>
<evidence type="ECO:0008006" key="3">
    <source>
        <dbReference type="Google" id="ProtNLM"/>
    </source>
</evidence>
<keyword evidence="2" id="KW-1185">Reference proteome</keyword>
<dbReference type="Proteomes" id="UP001066276">
    <property type="component" value="Chromosome 9"/>
</dbReference>
<accession>A0AAV7NAB9</accession>
<evidence type="ECO:0000313" key="2">
    <source>
        <dbReference type="Proteomes" id="UP001066276"/>
    </source>
</evidence>
<reference evidence="1" key="1">
    <citation type="journal article" date="2022" name="bioRxiv">
        <title>Sequencing and chromosome-scale assembly of the giantPleurodeles waltlgenome.</title>
        <authorList>
            <person name="Brown T."/>
            <person name="Elewa A."/>
            <person name="Iarovenko S."/>
            <person name="Subramanian E."/>
            <person name="Araus A.J."/>
            <person name="Petzold A."/>
            <person name="Susuki M."/>
            <person name="Suzuki K.-i.T."/>
            <person name="Hayashi T."/>
            <person name="Toyoda A."/>
            <person name="Oliveira C."/>
            <person name="Osipova E."/>
            <person name="Leigh N.D."/>
            <person name="Simon A."/>
            <person name="Yun M.H."/>
        </authorList>
    </citation>
    <scope>NUCLEOTIDE SEQUENCE</scope>
    <source>
        <strain evidence="1">20211129_DDA</strain>
        <tissue evidence="1">Liver</tissue>
    </source>
</reference>
<proteinExistence type="predicted"/>
<comment type="caution">
    <text evidence="1">The sequence shown here is derived from an EMBL/GenBank/DDBJ whole genome shotgun (WGS) entry which is preliminary data.</text>
</comment>
<gene>
    <name evidence="1" type="ORF">NDU88_008864</name>
</gene>